<organism evidence="3 4">
    <name type="scientific">Hymenoscyphus fraxineus</name>
    <dbReference type="NCBI Taxonomy" id="746836"/>
    <lineage>
        <taxon>Eukaryota</taxon>
        <taxon>Fungi</taxon>
        <taxon>Dikarya</taxon>
        <taxon>Ascomycota</taxon>
        <taxon>Pezizomycotina</taxon>
        <taxon>Leotiomycetes</taxon>
        <taxon>Helotiales</taxon>
        <taxon>Helotiaceae</taxon>
        <taxon>Hymenoscyphus</taxon>
    </lineage>
</organism>
<name>A0A9N9KWK1_9HELO</name>
<proteinExistence type="predicted"/>
<gene>
    <name evidence="3" type="ORF">HYFRA_00007525</name>
</gene>
<sequence>MQFLTLPIRMFILGATFSAAAALPTQSDTTALQGREPSDFGLQWQEGPGSVHRARSPSDEVSPLAEFAVERRSTNGAERAASEVLNRRLLPGFLKGGTSRVLYKQAKAEKLNHKAGAAEIREMQSHTAWLKASKSQKDDAYRWMVANEQRAGELRQKANAAKASAARAAQKQGEKEAKKAQKKAMNAAKA</sequence>
<evidence type="ECO:0000256" key="2">
    <source>
        <dbReference type="SAM" id="SignalP"/>
    </source>
</evidence>
<keyword evidence="2" id="KW-0732">Signal</keyword>
<feature type="region of interest" description="Disordered" evidence="1">
    <location>
        <begin position="28"/>
        <end position="62"/>
    </location>
</feature>
<keyword evidence="4" id="KW-1185">Reference proteome</keyword>
<accession>A0A9N9KWK1</accession>
<dbReference type="AlphaFoldDB" id="A0A9N9KWK1"/>
<evidence type="ECO:0000313" key="4">
    <source>
        <dbReference type="Proteomes" id="UP000696280"/>
    </source>
</evidence>
<evidence type="ECO:0000313" key="3">
    <source>
        <dbReference type="EMBL" id="CAG8952812.1"/>
    </source>
</evidence>
<evidence type="ECO:0000256" key="1">
    <source>
        <dbReference type="SAM" id="MobiDB-lite"/>
    </source>
</evidence>
<dbReference type="OrthoDB" id="10466174at2759"/>
<protein>
    <submittedName>
        <fullName evidence="3">Uncharacterized protein</fullName>
    </submittedName>
</protein>
<reference evidence="3" key="1">
    <citation type="submission" date="2021-07" db="EMBL/GenBank/DDBJ databases">
        <authorList>
            <person name="Durling M."/>
        </authorList>
    </citation>
    <scope>NUCLEOTIDE SEQUENCE</scope>
</reference>
<feature type="chain" id="PRO_5040156421" evidence="2">
    <location>
        <begin position="23"/>
        <end position="190"/>
    </location>
</feature>
<comment type="caution">
    <text evidence="3">The sequence shown here is derived from an EMBL/GenBank/DDBJ whole genome shotgun (WGS) entry which is preliminary data.</text>
</comment>
<feature type="region of interest" description="Disordered" evidence="1">
    <location>
        <begin position="152"/>
        <end position="190"/>
    </location>
</feature>
<dbReference type="Proteomes" id="UP000696280">
    <property type="component" value="Unassembled WGS sequence"/>
</dbReference>
<dbReference type="EMBL" id="CAJVRL010000048">
    <property type="protein sequence ID" value="CAG8952812.1"/>
    <property type="molecule type" value="Genomic_DNA"/>
</dbReference>
<feature type="signal peptide" evidence="2">
    <location>
        <begin position="1"/>
        <end position="22"/>
    </location>
</feature>
<feature type="compositionally biased region" description="Low complexity" evidence="1">
    <location>
        <begin position="157"/>
        <end position="171"/>
    </location>
</feature>